<evidence type="ECO:0000313" key="12">
    <source>
        <dbReference type="Proteomes" id="UP000790347"/>
    </source>
</evidence>
<feature type="region of interest" description="Disordered" evidence="9">
    <location>
        <begin position="556"/>
        <end position="591"/>
    </location>
</feature>
<comment type="catalytic activity">
    <reaction evidence="8">
        <text>L-seryl-[protein] + ATP = O-phospho-L-seryl-[protein] + ADP + H(+)</text>
        <dbReference type="Rhea" id="RHEA:17989"/>
        <dbReference type="Rhea" id="RHEA-COMP:9863"/>
        <dbReference type="Rhea" id="RHEA-COMP:11604"/>
        <dbReference type="ChEBI" id="CHEBI:15378"/>
        <dbReference type="ChEBI" id="CHEBI:29999"/>
        <dbReference type="ChEBI" id="CHEBI:30616"/>
        <dbReference type="ChEBI" id="CHEBI:83421"/>
        <dbReference type="ChEBI" id="CHEBI:456216"/>
        <dbReference type="EC" id="2.7.11.1"/>
    </reaction>
</comment>
<dbReference type="SUPFAM" id="SSF56112">
    <property type="entry name" value="Protein kinase-like (PK-like)"/>
    <property type="match status" value="1"/>
</dbReference>
<feature type="compositionally biased region" description="Acidic residues" evidence="9">
    <location>
        <begin position="245"/>
        <end position="269"/>
    </location>
</feature>
<feature type="region of interest" description="Disordered" evidence="9">
    <location>
        <begin position="236"/>
        <end position="276"/>
    </location>
</feature>
<dbReference type="PANTHER" id="PTHR24419:SF18">
    <property type="entry name" value="SERINE_THREONINE-PROTEIN KINASE HASPIN"/>
    <property type="match status" value="1"/>
</dbReference>
<evidence type="ECO:0000256" key="5">
    <source>
        <dbReference type="ARBA" id="ARBA00022777"/>
    </source>
</evidence>
<proteinExistence type="predicted"/>
<reference evidence="11" key="1">
    <citation type="submission" date="2013-05" db="EMBL/GenBank/DDBJ databases">
        <authorList>
            <person name="Yim A.K.Y."/>
            <person name="Chan T.F."/>
            <person name="Ji K.M."/>
            <person name="Liu X.Y."/>
            <person name="Zhou J.W."/>
            <person name="Li R.Q."/>
            <person name="Yang K.Y."/>
            <person name="Li J."/>
            <person name="Li M."/>
            <person name="Law P.T.W."/>
            <person name="Wu Y.L."/>
            <person name="Cai Z.L."/>
            <person name="Qin H."/>
            <person name="Bao Y."/>
            <person name="Leung R.K.K."/>
            <person name="Ng P.K.S."/>
            <person name="Zou J."/>
            <person name="Zhong X.J."/>
            <person name="Ran P.X."/>
            <person name="Zhong N.S."/>
            <person name="Liu Z.G."/>
            <person name="Tsui S.K.W."/>
        </authorList>
    </citation>
    <scope>NUCLEOTIDE SEQUENCE</scope>
    <source>
        <strain evidence="11">Derf</strain>
        <tissue evidence="11">Whole organism</tissue>
    </source>
</reference>
<name>A0A922HWV6_DERFA</name>
<dbReference type="SMART" id="SM01331">
    <property type="entry name" value="DUF3635"/>
    <property type="match status" value="1"/>
</dbReference>
<evidence type="ECO:0000256" key="3">
    <source>
        <dbReference type="ARBA" id="ARBA00022679"/>
    </source>
</evidence>
<comment type="catalytic activity">
    <reaction evidence="7">
        <text>L-threonyl-[protein] + ATP = O-phospho-L-threonyl-[protein] + ADP + H(+)</text>
        <dbReference type="Rhea" id="RHEA:46608"/>
        <dbReference type="Rhea" id="RHEA-COMP:11060"/>
        <dbReference type="Rhea" id="RHEA-COMP:11605"/>
        <dbReference type="ChEBI" id="CHEBI:15378"/>
        <dbReference type="ChEBI" id="CHEBI:30013"/>
        <dbReference type="ChEBI" id="CHEBI:30616"/>
        <dbReference type="ChEBI" id="CHEBI:61977"/>
        <dbReference type="ChEBI" id="CHEBI:456216"/>
        <dbReference type="EC" id="2.7.11.1"/>
    </reaction>
</comment>
<evidence type="ECO:0000313" key="11">
    <source>
        <dbReference type="EMBL" id="KAH9507148.1"/>
    </source>
</evidence>
<evidence type="ECO:0000256" key="9">
    <source>
        <dbReference type="SAM" id="MobiDB-lite"/>
    </source>
</evidence>
<dbReference type="GO" id="GO:0005737">
    <property type="term" value="C:cytoplasm"/>
    <property type="evidence" value="ECO:0007669"/>
    <property type="project" value="TreeGrafter"/>
</dbReference>
<dbReference type="GO" id="GO:0005524">
    <property type="term" value="F:ATP binding"/>
    <property type="evidence" value="ECO:0007669"/>
    <property type="project" value="UniProtKB-KW"/>
</dbReference>
<keyword evidence="6" id="KW-0067">ATP-binding</keyword>
<keyword evidence="3" id="KW-0808">Transferase</keyword>
<dbReference type="GO" id="GO:0035556">
    <property type="term" value="P:intracellular signal transduction"/>
    <property type="evidence" value="ECO:0007669"/>
    <property type="project" value="TreeGrafter"/>
</dbReference>
<dbReference type="Pfam" id="PF12330">
    <property type="entry name" value="Haspin_kinase"/>
    <property type="match status" value="1"/>
</dbReference>
<dbReference type="GO" id="GO:0072354">
    <property type="term" value="F:histone H3T3 kinase activity"/>
    <property type="evidence" value="ECO:0007669"/>
    <property type="project" value="TreeGrafter"/>
</dbReference>
<sequence>MNNKRKNIIVHHHHHHHQKRDDKSKKDYFRLIINFILDEDKFRSKLLNLSIPKISVGYEQAFPKRSKFERFEYIGSGSYAQVYRHKIMDPSVAAKVVDGIGGVVSNNHHHHHDGTQSSSSSSSSICEDNIIKFIEVFSEGIIKNLFGVKSSSSVSNYKHAYNEFRISISLSYLNIGVRYRKLGYQCPLFPIVHGCYVINQSMMPDYFEIPAKKTDKKTKCVFKFDYRKLMEPPLDGGKAKKVANEDNDDDNVNDNDDDGDENDDDDDDGNTMNNCQSKQPLSVVKKRIAPEVAAIRMEDCGQSLYDQMENYQPLEILSVTKQLLLGFMIAEKVFEFEHRDLHLGNILVKQSPYEQLTYVYDDQFIQMPSNNLLVKVIDTTFSRLKIKNRIHYRDLSHLFDPKDFEYCAGPNNQLAHQNETYKAMASEVQTDWLGFYPRTNMFWLIYIIRKFGRIMRKQYQQRQYTSDWYQVRSILKCYIHSLFKMNDLKTFYRKIMIRPQFNLIVPIRIMTMNDSNSNHHHHHNYSWWCSGSSSLSRCHTISTTSTIVGNVVKESNVNVREHNNDNDEMIDDRKKRQKSQSTSSPTISCHQHGHIHYHHDNNLQSTKSIQQEYVSDSTSNLQQRQK</sequence>
<comment type="caution">
    <text evidence="11">The sequence shown here is derived from an EMBL/GenBank/DDBJ whole genome shotgun (WGS) entry which is preliminary data.</text>
</comment>
<keyword evidence="12" id="KW-1185">Reference proteome</keyword>
<evidence type="ECO:0000256" key="8">
    <source>
        <dbReference type="ARBA" id="ARBA00048679"/>
    </source>
</evidence>
<dbReference type="GO" id="GO:0000278">
    <property type="term" value="P:mitotic cell cycle"/>
    <property type="evidence" value="ECO:0007669"/>
    <property type="project" value="TreeGrafter"/>
</dbReference>
<evidence type="ECO:0000256" key="7">
    <source>
        <dbReference type="ARBA" id="ARBA00047899"/>
    </source>
</evidence>
<evidence type="ECO:0000259" key="10">
    <source>
        <dbReference type="SMART" id="SM01331"/>
    </source>
</evidence>
<keyword evidence="5" id="KW-0418">Kinase</keyword>
<evidence type="ECO:0000256" key="1">
    <source>
        <dbReference type="ARBA" id="ARBA00012513"/>
    </source>
</evidence>
<dbReference type="GO" id="GO:0005634">
    <property type="term" value="C:nucleus"/>
    <property type="evidence" value="ECO:0007669"/>
    <property type="project" value="TreeGrafter"/>
</dbReference>
<evidence type="ECO:0000256" key="2">
    <source>
        <dbReference type="ARBA" id="ARBA00022527"/>
    </source>
</evidence>
<keyword evidence="4" id="KW-0547">Nucleotide-binding</keyword>
<feature type="region of interest" description="Disordered" evidence="9">
    <location>
        <begin position="1"/>
        <end position="23"/>
    </location>
</feature>
<gene>
    <name evidence="11" type="ORF">DERF_011846</name>
</gene>
<reference evidence="11" key="2">
    <citation type="journal article" date="2022" name="Res Sq">
        <title>Comparative Genomics Reveals Insights into the Divergent Evolution of Astigmatic Mites and Household Pest Adaptations.</title>
        <authorList>
            <person name="Xiong Q."/>
            <person name="Wan A.T.-Y."/>
            <person name="Liu X.-Y."/>
            <person name="Fung C.S.-H."/>
            <person name="Xiao X."/>
            <person name="Malainual N."/>
            <person name="Hou J."/>
            <person name="Wang L."/>
            <person name="Wang M."/>
            <person name="Yang K."/>
            <person name="Cui Y."/>
            <person name="Leung E."/>
            <person name="Nong W."/>
            <person name="Shin S.-K."/>
            <person name="Au S."/>
            <person name="Jeong K.Y."/>
            <person name="Chew F.T."/>
            <person name="Hui J."/>
            <person name="Leung T.F."/>
            <person name="Tungtrongchitr A."/>
            <person name="Zhong N."/>
            <person name="Liu Z."/>
            <person name="Tsui S."/>
        </authorList>
    </citation>
    <scope>NUCLEOTIDE SEQUENCE</scope>
    <source>
        <strain evidence="11">Derf</strain>
        <tissue evidence="11">Whole organism</tissue>
    </source>
</reference>
<keyword evidence="2" id="KW-0723">Serine/threonine-protein kinase</keyword>
<feature type="compositionally biased region" description="Basic residues" evidence="9">
    <location>
        <begin position="1"/>
        <end position="18"/>
    </location>
</feature>
<dbReference type="AlphaFoldDB" id="A0A922HWV6"/>
<protein>
    <recommendedName>
        <fullName evidence="1">non-specific serine/threonine protein kinase</fullName>
        <ecNumber evidence="1">2.7.11.1</ecNumber>
    </recommendedName>
</protein>
<dbReference type="Proteomes" id="UP000790347">
    <property type="component" value="Unassembled WGS sequence"/>
</dbReference>
<dbReference type="Gene3D" id="1.10.510.10">
    <property type="entry name" value="Transferase(Phosphotransferase) domain 1"/>
    <property type="match status" value="1"/>
</dbReference>
<evidence type="ECO:0000256" key="6">
    <source>
        <dbReference type="ARBA" id="ARBA00022840"/>
    </source>
</evidence>
<dbReference type="EMBL" id="ASGP02000005">
    <property type="protein sequence ID" value="KAH9507148.1"/>
    <property type="molecule type" value="Genomic_DNA"/>
</dbReference>
<accession>A0A922HWV6</accession>
<dbReference type="EC" id="2.7.11.1" evidence="1"/>
<dbReference type="InterPro" id="IPR011009">
    <property type="entry name" value="Kinase-like_dom_sf"/>
</dbReference>
<evidence type="ECO:0000256" key="4">
    <source>
        <dbReference type="ARBA" id="ARBA00022741"/>
    </source>
</evidence>
<dbReference type="InterPro" id="IPR024604">
    <property type="entry name" value="GSG2_C"/>
</dbReference>
<organism evidence="11 12">
    <name type="scientific">Dermatophagoides farinae</name>
    <name type="common">American house dust mite</name>
    <dbReference type="NCBI Taxonomy" id="6954"/>
    <lineage>
        <taxon>Eukaryota</taxon>
        <taxon>Metazoa</taxon>
        <taxon>Ecdysozoa</taxon>
        <taxon>Arthropoda</taxon>
        <taxon>Chelicerata</taxon>
        <taxon>Arachnida</taxon>
        <taxon>Acari</taxon>
        <taxon>Acariformes</taxon>
        <taxon>Sarcoptiformes</taxon>
        <taxon>Astigmata</taxon>
        <taxon>Psoroptidia</taxon>
        <taxon>Analgoidea</taxon>
        <taxon>Pyroglyphidae</taxon>
        <taxon>Dermatophagoidinae</taxon>
        <taxon>Dermatophagoides</taxon>
    </lineage>
</organism>
<feature type="domain" description="Serine/threonine-protein kinase haspin C-terminal" evidence="10">
    <location>
        <begin position="396"/>
        <end position="483"/>
    </location>
</feature>
<dbReference type="PANTHER" id="PTHR24419">
    <property type="entry name" value="INTERLEUKIN-1 RECEPTOR-ASSOCIATED KINASE"/>
    <property type="match status" value="1"/>
</dbReference>